<accession>A0A382D1Y1</accession>
<sequence length="53" mass="5471">VHNGILLSVANQRILLLAVLEPLSIVLDTAGKAIESSGSNLPVLTDHDAPDLG</sequence>
<dbReference type="AlphaFoldDB" id="A0A382D1Y1"/>
<reference evidence="1" key="1">
    <citation type="submission" date="2018-05" db="EMBL/GenBank/DDBJ databases">
        <authorList>
            <person name="Lanie J.A."/>
            <person name="Ng W.-L."/>
            <person name="Kazmierczak K.M."/>
            <person name="Andrzejewski T.M."/>
            <person name="Davidsen T.M."/>
            <person name="Wayne K.J."/>
            <person name="Tettelin H."/>
            <person name="Glass J.I."/>
            <person name="Rusch D."/>
            <person name="Podicherti R."/>
            <person name="Tsui H.-C.T."/>
            <person name="Winkler M.E."/>
        </authorList>
    </citation>
    <scope>NUCLEOTIDE SEQUENCE</scope>
</reference>
<organism evidence="1">
    <name type="scientific">marine metagenome</name>
    <dbReference type="NCBI Taxonomy" id="408172"/>
    <lineage>
        <taxon>unclassified sequences</taxon>
        <taxon>metagenomes</taxon>
        <taxon>ecological metagenomes</taxon>
    </lineage>
</organism>
<feature type="non-terminal residue" evidence="1">
    <location>
        <position position="1"/>
    </location>
</feature>
<proteinExistence type="predicted"/>
<protein>
    <submittedName>
        <fullName evidence="1">Uncharacterized protein</fullName>
    </submittedName>
</protein>
<name>A0A382D1Y1_9ZZZZ</name>
<dbReference type="EMBL" id="UINC01037114">
    <property type="protein sequence ID" value="SVB32119.1"/>
    <property type="molecule type" value="Genomic_DNA"/>
</dbReference>
<evidence type="ECO:0000313" key="1">
    <source>
        <dbReference type="EMBL" id="SVB32119.1"/>
    </source>
</evidence>
<gene>
    <name evidence="1" type="ORF">METZ01_LOCUS184973</name>
</gene>